<feature type="transmembrane region" description="Helical" evidence="5">
    <location>
        <begin position="44"/>
        <end position="62"/>
    </location>
</feature>
<reference evidence="7 8" key="1">
    <citation type="journal article" date="2019" name="Int. J. Syst. Evol. Microbiol.">
        <title>The Global Catalogue of Microorganisms (GCM) 10K type strain sequencing project: providing services to taxonomists for standard genome sequencing and annotation.</title>
        <authorList>
            <consortium name="The Broad Institute Genomics Platform"/>
            <consortium name="The Broad Institute Genome Sequencing Center for Infectious Disease"/>
            <person name="Wu L."/>
            <person name="Ma J."/>
        </authorList>
    </citation>
    <scope>NUCLEOTIDE SEQUENCE [LARGE SCALE GENOMIC DNA]</scope>
    <source>
        <strain evidence="7 8">JCM 16009</strain>
    </source>
</reference>
<feature type="transmembrane region" description="Helical" evidence="5">
    <location>
        <begin position="74"/>
        <end position="93"/>
    </location>
</feature>
<evidence type="ECO:0000256" key="4">
    <source>
        <dbReference type="ARBA" id="ARBA00023136"/>
    </source>
</evidence>
<dbReference type="RefSeq" id="WP_344417899.1">
    <property type="nucleotide sequence ID" value="NZ_BAAAQK010000009.1"/>
</dbReference>
<evidence type="ECO:0000259" key="6">
    <source>
        <dbReference type="PROSITE" id="PS50850"/>
    </source>
</evidence>
<feature type="transmembrane region" description="Helical" evidence="5">
    <location>
        <begin position="132"/>
        <end position="158"/>
    </location>
</feature>
<dbReference type="SUPFAM" id="SSF103473">
    <property type="entry name" value="MFS general substrate transporter"/>
    <property type="match status" value="1"/>
</dbReference>
<evidence type="ECO:0000256" key="2">
    <source>
        <dbReference type="ARBA" id="ARBA00022692"/>
    </source>
</evidence>
<dbReference type="InterPro" id="IPR036259">
    <property type="entry name" value="MFS_trans_sf"/>
</dbReference>
<keyword evidence="2 5" id="KW-0812">Transmembrane</keyword>
<evidence type="ECO:0000256" key="5">
    <source>
        <dbReference type="SAM" id="Phobius"/>
    </source>
</evidence>
<dbReference type="InterPro" id="IPR020846">
    <property type="entry name" value="MFS_dom"/>
</dbReference>
<proteinExistence type="predicted"/>
<dbReference type="PANTHER" id="PTHR42718">
    <property type="entry name" value="MAJOR FACILITATOR SUPERFAMILY MULTIDRUG TRANSPORTER MFSC"/>
    <property type="match status" value="1"/>
</dbReference>
<dbReference type="PROSITE" id="PS50850">
    <property type="entry name" value="MFS"/>
    <property type="match status" value="1"/>
</dbReference>
<evidence type="ECO:0000313" key="7">
    <source>
        <dbReference type="EMBL" id="GAA1852046.1"/>
    </source>
</evidence>
<feature type="transmembrane region" description="Helical" evidence="5">
    <location>
        <begin position="7"/>
        <end position="32"/>
    </location>
</feature>
<feature type="domain" description="Major facilitator superfamily (MFS) profile" evidence="6">
    <location>
        <begin position="8"/>
        <end position="453"/>
    </location>
</feature>
<evidence type="ECO:0000313" key="8">
    <source>
        <dbReference type="Proteomes" id="UP001500449"/>
    </source>
</evidence>
<feature type="transmembrane region" description="Helical" evidence="5">
    <location>
        <begin position="263"/>
        <end position="292"/>
    </location>
</feature>
<keyword evidence="8" id="KW-1185">Reference proteome</keyword>
<keyword evidence="3 5" id="KW-1133">Transmembrane helix</keyword>
<name>A0ABN2N4C1_9PSEU</name>
<keyword evidence="4 5" id="KW-0472">Membrane</keyword>
<dbReference type="CDD" id="cd17321">
    <property type="entry name" value="MFS_MMR_MDR_like"/>
    <property type="match status" value="1"/>
</dbReference>
<evidence type="ECO:0000256" key="3">
    <source>
        <dbReference type="ARBA" id="ARBA00022989"/>
    </source>
</evidence>
<dbReference type="Pfam" id="PF07690">
    <property type="entry name" value="MFS_1"/>
    <property type="match status" value="1"/>
</dbReference>
<feature type="transmembrane region" description="Helical" evidence="5">
    <location>
        <begin position="432"/>
        <end position="452"/>
    </location>
</feature>
<comment type="caution">
    <text evidence="7">The sequence shown here is derived from an EMBL/GenBank/DDBJ whole genome shotgun (WGS) entry which is preliminary data.</text>
</comment>
<feature type="transmembrane region" description="Helical" evidence="5">
    <location>
        <begin position="331"/>
        <end position="360"/>
    </location>
</feature>
<feature type="transmembrane region" description="Helical" evidence="5">
    <location>
        <begin position="99"/>
        <end position="120"/>
    </location>
</feature>
<dbReference type="InterPro" id="IPR011701">
    <property type="entry name" value="MFS"/>
</dbReference>
<feature type="transmembrane region" description="Helical" evidence="5">
    <location>
        <begin position="298"/>
        <end position="319"/>
    </location>
</feature>
<protein>
    <submittedName>
        <fullName evidence="7">MFS transporter</fullName>
    </submittedName>
</protein>
<sequence length="464" mass="46152">MTGAPRTVLVICLATGFTTLIDQAILTVAVPALRSDLGASPSEIQWILAIYSLAFGLALVPAGRLGDAVGRGRLLVGGLVLFSGAAVLGALATSPWALVLARLLQGIGAGTANPQVIGLIQDQFTGVARNRALGAYAAVASLSGVVAPVVGGLLLAVAGPERGWRLVMAVNIPFGLVTVLLAVRRLTMRGDRRGHRVDLDLAGIALLSLVTIAVLLPVVGAGTPVVWIVVGIGSLGALVVWERRLGRRGGTPLVLPALVRSRGFVLGTFVAMCWFGSTLGSSVAITLSLQAWLGLSPLAAGACMVPSAVAMGLASALGWRAVGRWGRMSVTAALGALAVVLAGSVAAVLVLPAGVMPAVLAGSQLLAGAAGGLITAPNQGLTLALAPSGAHGLAAGFFQVSQRISSTICIAACTGAVIAGSGAAAGGHRAGLVLALGLALALVVVALVASALDRRPLAAPTEVV</sequence>
<dbReference type="Proteomes" id="UP001500449">
    <property type="component" value="Unassembled WGS sequence"/>
</dbReference>
<comment type="subcellular location">
    <subcellularLocation>
        <location evidence="1">Cell membrane</location>
        <topology evidence="1">Multi-pass membrane protein</topology>
    </subcellularLocation>
</comment>
<gene>
    <name evidence="7" type="ORF">GCM10009836_35090</name>
</gene>
<accession>A0ABN2N4C1</accession>
<feature type="transmembrane region" description="Helical" evidence="5">
    <location>
        <begin position="164"/>
        <end position="187"/>
    </location>
</feature>
<evidence type="ECO:0000256" key="1">
    <source>
        <dbReference type="ARBA" id="ARBA00004651"/>
    </source>
</evidence>
<dbReference type="Gene3D" id="1.20.1720.10">
    <property type="entry name" value="Multidrug resistance protein D"/>
    <property type="match status" value="1"/>
</dbReference>
<dbReference type="EMBL" id="BAAAQK010000009">
    <property type="protein sequence ID" value="GAA1852046.1"/>
    <property type="molecule type" value="Genomic_DNA"/>
</dbReference>
<dbReference type="PANTHER" id="PTHR42718:SF39">
    <property type="entry name" value="ACTINORHODIN TRANSPORTER-RELATED"/>
    <property type="match status" value="1"/>
</dbReference>
<feature type="transmembrane region" description="Helical" evidence="5">
    <location>
        <begin position="380"/>
        <end position="400"/>
    </location>
</feature>
<feature type="transmembrane region" description="Helical" evidence="5">
    <location>
        <begin position="199"/>
        <end position="219"/>
    </location>
</feature>
<feature type="transmembrane region" description="Helical" evidence="5">
    <location>
        <begin position="225"/>
        <end position="242"/>
    </location>
</feature>
<feature type="transmembrane region" description="Helical" evidence="5">
    <location>
        <begin position="407"/>
        <end position="426"/>
    </location>
</feature>
<organism evidence="7 8">
    <name type="scientific">Pseudonocardia ailaonensis</name>
    <dbReference type="NCBI Taxonomy" id="367279"/>
    <lineage>
        <taxon>Bacteria</taxon>
        <taxon>Bacillati</taxon>
        <taxon>Actinomycetota</taxon>
        <taxon>Actinomycetes</taxon>
        <taxon>Pseudonocardiales</taxon>
        <taxon>Pseudonocardiaceae</taxon>
        <taxon>Pseudonocardia</taxon>
    </lineage>
</organism>